<dbReference type="FunFam" id="2.40.30.130:FF:000010">
    <property type="entry name" value="Alanine--tRNA ligase"/>
    <property type="match status" value="1"/>
</dbReference>
<dbReference type="SUPFAM" id="SSF55186">
    <property type="entry name" value="ThrRS/AlaRS common domain"/>
    <property type="match status" value="1"/>
</dbReference>
<proteinExistence type="predicted"/>
<dbReference type="GO" id="GO:0004813">
    <property type="term" value="F:alanine-tRNA ligase activity"/>
    <property type="evidence" value="ECO:0007669"/>
    <property type="project" value="InterPro"/>
</dbReference>
<dbReference type="Gene3D" id="3.30.980.10">
    <property type="entry name" value="Threonyl-trna Synthetase, Chain A, domain 2"/>
    <property type="match status" value="1"/>
</dbReference>
<evidence type="ECO:0000256" key="3">
    <source>
        <dbReference type="ARBA" id="ARBA00022490"/>
    </source>
</evidence>
<comment type="subcellular location">
    <subcellularLocation>
        <location evidence="2">Cytoplasm</location>
    </subcellularLocation>
</comment>
<organism evidence="7 8">
    <name type="scientific">Planococcus glaciei</name>
    <dbReference type="NCBI Taxonomy" id="459472"/>
    <lineage>
        <taxon>Bacteria</taxon>
        <taxon>Bacillati</taxon>
        <taxon>Bacillota</taxon>
        <taxon>Bacilli</taxon>
        <taxon>Bacillales</taxon>
        <taxon>Caryophanaceae</taxon>
        <taxon>Planococcus</taxon>
    </lineage>
</organism>
<dbReference type="InterPro" id="IPR012947">
    <property type="entry name" value="tRNA_SAD"/>
</dbReference>
<dbReference type="InterPro" id="IPR018163">
    <property type="entry name" value="Thr/Ala-tRNA-synth_IIc_edit"/>
</dbReference>
<dbReference type="PANTHER" id="PTHR43462:SF1">
    <property type="entry name" value="ALANYL-TRNA EDITING PROTEIN AARSD1"/>
    <property type="match status" value="1"/>
</dbReference>
<dbReference type="Pfam" id="PF01411">
    <property type="entry name" value="tRNA-synt_2c"/>
    <property type="match status" value="1"/>
</dbReference>
<dbReference type="InterPro" id="IPR018164">
    <property type="entry name" value="Ala-tRNA-synth_IIc_N"/>
</dbReference>
<dbReference type="InterPro" id="IPR009000">
    <property type="entry name" value="Transl_B-barrel_sf"/>
</dbReference>
<dbReference type="GO" id="GO:0005737">
    <property type="term" value="C:cytoplasm"/>
    <property type="evidence" value="ECO:0007669"/>
    <property type="project" value="UniProtKB-SubCell"/>
</dbReference>
<dbReference type="EMBL" id="CP051177">
    <property type="protein sequence ID" value="QKX49961.1"/>
    <property type="molecule type" value="Genomic_DNA"/>
</dbReference>
<accession>A0A7H8Q8V4</accession>
<dbReference type="PANTHER" id="PTHR43462">
    <property type="entry name" value="ALANYL-TRNA EDITING PROTEIN"/>
    <property type="match status" value="1"/>
</dbReference>
<keyword evidence="8" id="KW-1185">Reference proteome</keyword>
<name>A0A7H8Q8V4_9BACL</name>
<dbReference type="GO" id="GO:0003676">
    <property type="term" value="F:nucleic acid binding"/>
    <property type="evidence" value="ECO:0007669"/>
    <property type="project" value="InterPro"/>
</dbReference>
<sequence length="236" mass="26070">MAKELFLEDSYLKVCKAEITAIDGERVILDQTVFYPASGGQETDTGLLIQDGQEVAVTNVKKENGEIIHTVSAPEKLKVGPVTAQVDWERRYSLMKHHTLLHVISAVFHQEHESLCTGNQIYPDKARIDLTGITELMPEEINALIAKANEELARNHPVTIRTLPREEAENISGMIKTIVNLIPEAVRDIRLVKIGDIDEQACGGTHVKATGEVGSFVLEKTKNKGKGVTRLEVRAV</sequence>
<keyword evidence="3" id="KW-0963">Cytoplasm</keyword>
<feature type="domain" description="Alanyl-transfer RNA synthetases family profile" evidence="6">
    <location>
        <begin position="1"/>
        <end position="236"/>
    </location>
</feature>
<dbReference type="SMART" id="SM00863">
    <property type="entry name" value="tRNA_SAD"/>
    <property type="match status" value="1"/>
</dbReference>
<evidence type="ECO:0000256" key="4">
    <source>
        <dbReference type="ARBA" id="ARBA00022723"/>
    </source>
</evidence>
<dbReference type="Proteomes" id="UP000509222">
    <property type="component" value="Chromosome"/>
</dbReference>
<dbReference type="GO" id="GO:0005524">
    <property type="term" value="F:ATP binding"/>
    <property type="evidence" value="ECO:0007669"/>
    <property type="project" value="InterPro"/>
</dbReference>
<keyword evidence="5" id="KW-0862">Zinc</keyword>
<dbReference type="GO" id="GO:0002161">
    <property type="term" value="F:aminoacyl-tRNA deacylase activity"/>
    <property type="evidence" value="ECO:0007669"/>
    <property type="project" value="UniProtKB-ARBA"/>
</dbReference>
<dbReference type="GO" id="GO:0006419">
    <property type="term" value="P:alanyl-tRNA aminoacylation"/>
    <property type="evidence" value="ECO:0007669"/>
    <property type="project" value="InterPro"/>
</dbReference>
<dbReference type="RefSeq" id="WP_053165010.1">
    <property type="nucleotide sequence ID" value="NZ_CP051177.1"/>
</dbReference>
<comment type="cofactor">
    <cofactor evidence="1">
        <name>Zn(2+)</name>
        <dbReference type="ChEBI" id="CHEBI:29105"/>
    </cofactor>
</comment>
<evidence type="ECO:0000256" key="1">
    <source>
        <dbReference type="ARBA" id="ARBA00001947"/>
    </source>
</evidence>
<dbReference type="InterPro" id="IPR051335">
    <property type="entry name" value="Alanyl-tRNA_Editing_Enzymes"/>
</dbReference>
<evidence type="ECO:0000313" key="8">
    <source>
        <dbReference type="Proteomes" id="UP000509222"/>
    </source>
</evidence>
<dbReference type="GO" id="GO:0046872">
    <property type="term" value="F:metal ion binding"/>
    <property type="evidence" value="ECO:0007669"/>
    <property type="project" value="UniProtKB-KW"/>
</dbReference>
<reference evidence="8" key="1">
    <citation type="submission" date="2020-06" db="EMBL/GenBank/DDBJ databases">
        <title>Isolation of Planomicrobium glaciei.</title>
        <authorList>
            <person name="Malisova L."/>
            <person name="Safrankova R."/>
            <person name="Jakubu V."/>
            <person name="Spanelova P."/>
        </authorList>
    </citation>
    <scope>NUCLEOTIDE SEQUENCE [LARGE SCALE GENOMIC DNA]</scope>
    <source>
        <strain evidence="8">NRL-ATB46093</strain>
    </source>
</reference>
<dbReference type="PROSITE" id="PS50860">
    <property type="entry name" value="AA_TRNA_LIGASE_II_ALA"/>
    <property type="match status" value="1"/>
</dbReference>
<dbReference type="SUPFAM" id="SSF50447">
    <property type="entry name" value="Translation proteins"/>
    <property type="match status" value="1"/>
</dbReference>
<protein>
    <submittedName>
        <fullName evidence="7">Alanyl-tRNA editing protein</fullName>
    </submittedName>
</protein>
<evidence type="ECO:0000313" key="7">
    <source>
        <dbReference type="EMBL" id="QKX49961.1"/>
    </source>
</evidence>
<dbReference type="Pfam" id="PF07973">
    <property type="entry name" value="tRNA_SAD"/>
    <property type="match status" value="1"/>
</dbReference>
<keyword evidence="4" id="KW-0479">Metal-binding</keyword>
<evidence type="ECO:0000256" key="5">
    <source>
        <dbReference type="ARBA" id="ARBA00022833"/>
    </source>
</evidence>
<evidence type="ECO:0000256" key="2">
    <source>
        <dbReference type="ARBA" id="ARBA00004496"/>
    </source>
</evidence>
<dbReference type="Gene3D" id="2.40.30.130">
    <property type="match status" value="1"/>
</dbReference>
<dbReference type="AlphaFoldDB" id="A0A7H8Q8V4"/>
<gene>
    <name evidence="7" type="ORF">HF394_04775</name>
</gene>
<dbReference type="InterPro" id="IPR018165">
    <property type="entry name" value="Ala-tRNA-synth_IIc_core"/>
</dbReference>
<evidence type="ECO:0000259" key="6">
    <source>
        <dbReference type="PROSITE" id="PS50860"/>
    </source>
</evidence>